<dbReference type="AlphaFoldDB" id="A0A9P1GLV2"/>
<evidence type="ECO:0000313" key="5">
    <source>
        <dbReference type="Proteomes" id="UP001152797"/>
    </source>
</evidence>
<evidence type="ECO:0000256" key="1">
    <source>
        <dbReference type="SAM" id="MobiDB-lite"/>
    </source>
</evidence>
<comment type="caution">
    <text evidence="3">The sequence shown here is derived from an EMBL/GenBank/DDBJ whole genome shotgun (WGS) entry which is preliminary data.</text>
</comment>
<protein>
    <submittedName>
        <fullName evidence="4">Retrovirus-related Pol polyprotein from transposon RE1 (Retro element 1) (AtRE1)</fullName>
    </submittedName>
</protein>
<keyword evidence="2" id="KW-0472">Membrane</keyword>
<feature type="transmembrane region" description="Helical" evidence="2">
    <location>
        <begin position="341"/>
        <end position="364"/>
    </location>
</feature>
<dbReference type="EMBL" id="CAMXCT020006603">
    <property type="protein sequence ID" value="CAL1170189.1"/>
    <property type="molecule type" value="Genomic_DNA"/>
</dbReference>
<dbReference type="PANTHER" id="PTHR11439">
    <property type="entry name" value="GAG-POL-RELATED RETROTRANSPOSON"/>
    <property type="match status" value="1"/>
</dbReference>
<feature type="compositionally biased region" description="Basic residues" evidence="1">
    <location>
        <begin position="459"/>
        <end position="469"/>
    </location>
</feature>
<feature type="transmembrane region" description="Helical" evidence="2">
    <location>
        <begin position="683"/>
        <end position="710"/>
    </location>
</feature>
<keyword evidence="2" id="KW-1133">Transmembrane helix</keyword>
<keyword evidence="5" id="KW-1185">Reference proteome</keyword>
<dbReference type="EMBL" id="CAMXCT030006603">
    <property type="protein sequence ID" value="CAL4804126.1"/>
    <property type="molecule type" value="Genomic_DNA"/>
</dbReference>
<dbReference type="OrthoDB" id="416095at2759"/>
<proteinExistence type="predicted"/>
<dbReference type="Proteomes" id="UP001152797">
    <property type="component" value="Unassembled WGS sequence"/>
</dbReference>
<evidence type="ECO:0000313" key="4">
    <source>
        <dbReference type="EMBL" id="CAL4804126.1"/>
    </source>
</evidence>
<feature type="transmembrane region" description="Helical" evidence="2">
    <location>
        <begin position="730"/>
        <end position="749"/>
    </location>
</feature>
<dbReference type="EMBL" id="CAMXCT010006603">
    <property type="protein sequence ID" value="CAI4016814.1"/>
    <property type="molecule type" value="Genomic_DNA"/>
</dbReference>
<name>A0A9P1GLV2_9DINO</name>
<reference evidence="3" key="1">
    <citation type="submission" date="2022-10" db="EMBL/GenBank/DDBJ databases">
        <authorList>
            <person name="Chen Y."/>
            <person name="Dougan E. K."/>
            <person name="Chan C."/>
            <person name="Rhodes N."/>
            <person name="Thang M."/>
        </authorList>
    </citation>
    <scope>NUCLEOTIDE SEQUENCE</scope>
</reference>
<evidence type="ECO:0000313" key="3">
    <source>
        <dbReference type="EMBL" id="CAI4016814.1"/>
    </source>
</evidence>
<gene>
    <name evidence="3" type="ORF">C1SCF055_LOCUS41513</name>
</gene>
<dbReference type="CDD" id="cd09272">
    <property type="entry name" value="RNase_HI_RT_Ty1"/>
    <property type="match status" value="1"/>
</dbReference>
<evidence type="ECO:0000256" key="2">
    <source>
        <dbReference type="SAM" id="Phobius"/>
    </source>
</evidence>
<reference evidence="4 5" key="2">
    <citation type="submission" date="2024-05" db="EMBL/GenBank/DDBJ databases">
        <authorList>
            <person name="Chen Y."/>
            <person name="Shah S."/>
            <person name="Dougan E. K."/>
            <person name="Thang M."/>
            <person name="Chan C."/>
        </authorList>
    </citation>
    <scope>NUCLEOTIDE SEQUENCE [LARGE SCALE GENOMIC DNA]</scope>
</reference>
<feature type="region of interest" description="Disordered" evidence="1">
    <location>
        <begin position="544"/>
        <end position="582"/>
    </location>
</feature>
<dbReference type="PANTHER" id="PTHR11439:SF483">
    <property type="entry name" value="PEPTIDE SYNTHASE GLIP-LIKE, PUTATIVE (AFU_ORTHOLOGUE AFUA_3G12920)-RELATED"/>
    <property type="match status" value="1"/>
</dbReference>
<organism evidence="3">
    <name type="scientific">Cladocopium goreaui</name>
    <dbReference type="NCBI Taxonomy" id="2562237"/>
    <lineage>
        <taxon>Eukaryota</taxon>
        <taxon>Sar</taxon>
        <taxon>Alveolata</taxon>
        <taxon>Dinophyceae</taxon>
        <taxon>Suessiales</taxon>
        <taxon>Symbiodiniaceae</taxon>
        <taxon>Cladocopium</taxon>
    </lineage>
</organism>
<feature type="region of interest" description="Disordered" evidence="1">
    <location>
        <begin position="459"/>
        <end position="516"/>
    </location>
</feature>
<accession>A0A9P1GLV2</accession>
<sequence length="827" mass="94332">MDIMPGRYGETMVKLFEERFGAVKCQQVPCGDEAQEISSTVLLPEDEASLYRSLVGSGIYLSQERIELGYVIKQLAGGMSSPTCGHLQVMKRLIGYLKATLGNYNHLDLPTYGKGIHHQYDSKWVLESFTDSDWSGDRTSRTSTSSCVHCLNGIIIFHSSRGQKVVSLSSAEAELHGLVSGATDGIALRICLEFLMDVKVFHICLMDNSATRQIANKRGSGRLRHVSGKLLWVQDQTSSKTMEVKQISTLLNIGDIGTKPLGKSRLQALMFWCKIYNRDGTPIGEDEASRVKEANINKAKIMRVAKLLQKVVILGGLEQAHGELIPFRMDLETIIPVEEQVWFSFGTLFFLLFTAVLVGFFIVYKVFMQFQREVREELAEIRTRQNRIQAIQNELVLESGLQHTHVTAMHVSLVRLGGYINLQQEITEQDWDNWYYIERGNQLEDDRVCRRGLRALRKATRTRQRRHATPARADRDGADYDYDEDAPENMSPEEYQRRMDSSNPEDWPGESRAERRQRYLQSTMSECSDPDEWMALHHGDAGRDVFLGGDASRSRDGSAEGDGDERGEESVPTDDASSDKDTVVSEYMRDEHLEWPIYDFTSSQDRAQLSALQWIRDWSLRQARAIRDGNDRLASWCSRQEWRELLVGLAFWCAIATSVLHCVRRAQRRRRLHLLPIVLKDIFITLAAFLLTAQPFLWLWSFLLAPLWRLCARLPGLSQVHPGPVHWEEFVALAVLLWLGLRIAYINWYHNTQRLLVTRHLDDLLYALLEPPRMPARPSVDLDFETEAVPVPAPLFGARDPTRWSNPLEKDEDLQPEAPGDQAAEVR</sequence>
<feature type="region of interest" description="Disordered" evidence="1">
    <location>
        <begin position="793"/>
        <end position="827"/>
    </location>
</feature>
<keyword evidence="2" id="KW-0812">Transmembrane</keyword>